<comment type="cofactor">
    <cofactor evidence="1">
        <name>FMN</name>
        <dbReference type="ChEBI" id="CHEBI:58210"/>
    </cofactor>
</comment>
<dbReference type="Pfam" id="PF00173">
    <property type="entry name" value="Cyt-b5"/>
    <property type="match status" value="1"/>
</dbReference>
<dbReference type="EMBL" id="FJOG01000015">
    <property type="protein sequence ID" value="CZR60258.1"/>
    <property type="molecule type" value="Genomic_DNA"/>
</dbReference>
<sequence length="485" mass="52650">MSGPAKLRLSDVSNHNTDDDGWIIINGIVWDVTGFVTQHPGGPQVIQEHLGKDASEVYNEIHGPGLISTLGEAKRIGECHEIPPKKELTSISKDGDKAKQSAGSPKPDLRSIINITQFKNIARPFLKERAWGYMSGATEDGFTHRANPDFYRRIMFRPRILRAVSKVDTKIPFLGEQFAMPIFIAPTSSVKLSHQEGEVGMAIASVASGVAPVVPTMSSYAISEVVDAMPAGYPFFFQLYVQQEHSETEKRLREAAKLGARAVMVTIDLPVLSKRESQEPPLSSGDGYEAKPSQLTPPPSNMVIDADLVWADIGWIRKVSGLPVFLKGIQCAADARRAVDVGCAGIWLSNHGGRALDTAQPAILTLLEIQANCPEILSQVEVVVDGGIRRGSDVLKAYCLGASAVCIGRSFLYALAAYGHEGVIHAFKILKEELELAMQLVGITSLDQAHPGLLNTADLDTLVYKGDEHPFAKKVVRTRARASKL</sequence>
<feature type="domain" description="Cytochrome b5 heme-binding" evidence="4">
    <location>
        <begin position="4"/>
        <end position="80"/>
    </location>
</feature>
<feature type="domain" description="FMN hydroxy acid dehydrogenase" evidence="5">
    <location>
        <begin position="107"/>
        <end position="459"/>
    </location>
</feature>
<feature type="region of interest" description="Disordered" evidence="3">
    <location>
        <begin position="275"/>
        <end position="298"/>
    </location>
</feature>
<reference evidence="6 7" key="1">
    <citation type="submission" date="2016-03" db="EMBL/GenBank/DDBJ databases">
        <authorList>
            <person name="Ploux O."/>
        </authorList>
    </citation>
    <scope>NUCLEOTIDE SEQUENCE [LARGE SCALE GENOMIC DNA]</scope>
    <source>
        <strain evidence="6 7">UAMH 11012</strain>
    </source>
</reference>
<dbReference type="SUPFAM" id="SSF55856">
    <property type="entry name" value="Cytochrome b5-like heme/steroid binding domain"/>
    <property type="match status" value="1"/>
</dbReference>
<gene>
    <name evidence="6" type="ORF">PAC_10154</name>
</gene>
<dbReference type="InterPro" id="IPR013785">
    <property type="entry name" value="Aldolase_TIM"/>
</dbReference>
<evidence type="ECO:0000256" key="1">
    <source>
        <dbReference type="ARBA" id="ARBA00001917"/>
    </source>
</evidence>
<dbReference type="Gene3D" id="3.10.120.10">
    <property type="entry name" value="Cytochrome b5-like heme/steroid binding domain"/>
    <property type="match status" value="1"/>
</dbReference>
<dbReference type="AlphaFoldDB" id="A0A1L7X5F8"/>
<dbReference type="InterPro" id="IPR037396">
    <property type="entry name" value="FMN_HAD"/>
</dbReference>
<evidence type="ECO:0000313" key="7">
    <source>
        <dbReference type="Proteomes" id="UP000184330"/>
    </source>
</evidence>
<dbReference type="Gene3D" id="3.20.20.70">
    <property type="entry name" value="Aldolase class I"/>
    <property type="match status" value="1"/>
</dbReference>
<feature type="compositionally biased region" description="Basic and acidic residues" evidence="3">
    <location>
        <begin position="85"/>
        <end position="99"/>
    </location>
</feature>
<feature type="region of interest" description="Disordered" evidence="3">
    <location>
        <begin position="85"/>
        <end position="108"/>
    </location>
</feature>
<dbReference type="PANTHER" id="PTHR10578:SF104">
    <property type="entry name" value="CYTOCHROME B2, MITOCHONDRIAL-RELATED"/>
    <property type="match status" value="1"/>
</dbReference>
<dbReference type="OrthoDB" id="1925334at2759"/>
<dbReference type="STRING" id="576137.A0A1L7X5F8"/>
<dbReference type="Proteomes" id="UP000184330">
    <property type="component" value="Unassembled WGS sequence"/>
</dbReference>
<evidence type="ECO:0000259" key="4">
    <source>
        <dbReference type="PROSITE" id="PS50255"/>
    </source>
</evidence>
<evidence type="ECO:0000256" key="3">
    <source>
        <dbReference type="SAM" id="MobiDB-lite"/>
    </source>
</evidence>
<dbReference type="Pfam" id="PF01070">
    <property type="entry name" value="FMN_dh"/>
    <property type="match status" value="1"/>
</dbReference>
<evidence type="ECO:0000256" key="2">
    <source>
        <dbReference type="ARBA" id="ARBA00023002"/>
    </source>
</evidence>
<keyword evidence="7" id="KW-1185">Reference proteome</keyword>
<accession>A0A1L7X5F8</accession>
<dbReference type="InterPro" id="IPR000262">
    <property type="entry name" value="FMN-dep_DH"/>
</dbReference>
<proteinExistence type="predicted"/>
<name>A0A1L7X5F8_9HELO</name>
<dbReference type="PANTHER" id="PTHR10578">
    <property type="entry name" value="S -2-HYDROXY-ACID OXIDASE-RELATED"/>
    <property type="match status" value="1"/>
</dbReference>
<keyword evidence="2" id="KW-0560">Oxidoreductase</keyword>
<dbReference type="PROSITE" id="PS50255">
    <property type="entry name" value="CYTOCHROME_B5_2"/>
    <property type="match status" value="1"/>
</dbReference>
<protein>
    <submittedName>
        <fullName evidence="6">Related to CYB2-lactate dehydrogenase cytochrome b2</fullName>
    </submittedName>
</protein>
<organism evidence="6 7">
    <name type="scientific">Phialocephala subalpina</name>
    <dbReference type="NCBI Taxonomy" id="576137"/>
    <lineage>
        <taxon>Eukaryota</taxon>
        <taxon>Fungi</taxon>
        <taxon>Dikarya</taxon>
        <taxon>Ascomycota</taxon>
        <taxon>Pezizomycotina</taxon>
        <taxon>Leotiomycetes</taxon>
        <taxon>Helotiales</taxon>
        <taxon>Mollisiaceae</taxon>
        <taxon>Phialocephala</taxon>
        <taxon>Phialocephala fortinii species complex</taxon>
    </lineage>
</organism>
<evidence type="ECO:0000259" key="5">
    <source>
        <dbReference type="PROSITE" id="PS51349"/>
    </source>
</evidence>
<dbReference type="InterPro" id="IPR036400">
    <property type="entry name" value="Cyt_B5-like_heme/steroid_sf"/>
</dbReference>
<dbReference type="SMART" id="SM01117">
    <property type="entry name" value="Cyt-b5"/>
    <property type="match status" value="1"/>
</dbReference>
<dbReference type="GO" id="GO:0016491">
    <property type="term" value="F:oxidoreductase activity"/>
    <property type="evidence" value="ECO:0007669"/>
    <property type="project" value="UniProtKB-KW"/>
</dbReference>
<dbReference type="InterPro" id="IPR001199">
    <property type="entry name" value="Cyt_B5-like_heme/steroid-bd"/>
</dbReference>
<evidence type="ECO:0000313" key="6">
    <source>
        <dbReference type="EMBL" id="CZR60258.1"/>
    </source>
</evidence>
<dbReference type="PROSITE" id="PS51349">
    <property type="entry name" value="FMN_HYDROXY_ACID_DH_2"/>
    <property type="match status" value="1"/>
</dbReference>
<dbReference type="SUPFAM" id="SSF51395">
    <property type="entry name" value="FMN-linked oxidoreductases"/>
    <property type="match status" value="1"/>
</dbReference>